<gene>
    <name evidence="2" type="ORF">EB796_001685</name>
</gene>
<name>A0A7J7KPC3_BUGNE</name>
<sequence length="207" mass="22720">MENHGKSLTLPNSTGAGGTNGKAAGKENKWNTLAAGFREPTPQPEKVDRTGAQHTERKPTPTQREPDSSKDKSNPGEEIYENYEQTPTYNGSQGTPLSQQTGDQELYLDMNDAPQVAPRVDSQLEVYDEVQEGGGKVNSAFYEEAEQALYDDINNGAQDGKHLSSAGVRDSRGEEVYAEANEEEYMNPDCLQGQGEPEETYEVPVHH</sequence>
<proteinExistence type="predicted"/>
<dbReference type="EMBL" id="VXIV02000188">
    <property type="protein sequence ID" value="KAF6039998.1"/>
    <property type="molecule type" value="Genomic_DNA"/>
</dbReference>
<protein>
    <submittedName>
        <fullName evidence="2">Uncharacterized protein</fullName>
    </submittedName>
</protein>
<dbReference type="AlphaFoldDB" id="A0A7J7KPC3"/>
<reference evidence="2" key="1">
    <citation type="submission" date="2020-06" db="EMBL/GenBank/DDBJ databases">
        <title>Draft genome of Bugula neritina, a colonial animal packing powerful symbionts and potential medicines.</title>
        <authorList>
            <person name="Rayko M."/>
        </authorList>
    </citation>
    <scope>NUCLEOTIDE SEQUENCE [LARGE SCALE GENOMIC DNA]</scope>
    <source>
        <strain evidence="2">Kwan_BN1</strain>
    </source>
</reference>
<feature type="compositionally biased region" description="Basic and acidic residues" evidence="1">
    <location>
        <begin position="45"/>
        <end position="75"/>
    </location>
</feature>
<keyword evidence="3" id="KW-1185">Reference proteome</keyword>
<evidence type="ECO:0000256" key="1">
    <source>
        <dbReference type="SAM" id="MobiDB-lite"/>
    </source>
</evidence>
<evidence type="ECO:0000313" key="3">
    <source>
        <dbReference type="Proteomes" id="UP000593567"/>
    </source>
</evidence>
<feature type="region of interest" description="Disordered" evidence="1">
    <location>
        <begin position="188"/>
        <end position="207"/>
    </location>
</feature>
<comment type="caution">
    <text evidence="2">The sequence shown here is derived from an EMBL/GenBank/DDBJ whole genome shotgun (WGS) entry which is preliminary data.</text>
</comment>
<feature type="compositionally biased region" description="Polar residues" evidence="1">
    <location>
        <begin position="83"/>
        <end position="103"/>
    </location>
</feature>
<feature type="region of interest" description="Disordered" evidence="1">
    <location>
        <begin position="1"/>
        <end position="107"/>
    </location>
</feature>
<accession>A0A7J7KPC3</accession>
<dbReference type="Proteomes" id="UP000593567">
    <property type="component" value="Unassembled WGS sequence"/>
</dbReference>
<evidence type="ECO:0000313" key="2">
    <source>
        <dbReference type="EMBL" id="KAF6039998.1"/>
    </source>
</evidence>
<organism evidence="2 3">
    <name type="scientific">Bugula neritina</name>
    <name type="common">Brown bryozoan</name>
    <name type="synonym">Sertularia neritina</name>
    <dbReference type="NCBI Taxonomy" id="10212"/>
    <lineage>
        <taxon>Eukaryota</taxon>
        <taxon>Metazoa</taxon>
        <taxon>Spiralia</taxon>
        <taxon>Lophotrochozoa</taxon>
        <taxon>Bryozoa</taxon>
        <taxon>Gymnolaemata</taxon>
        <taxon>Cheilostomatida</taxon>
        <taxon>Flustrina</taxon>
        <taxon>Buguloidea</taxon>
        <taxon>Bugulidae</taxon>
        <taxon>Bugula</taxon>
    </lineage>
</organism>